<dbReference type="EMBL" id="FNGA01000003">
    <property type="protein sequence ID" value="SDL16013.1"/>
    <property type="molecule type" value="Genomic_DNA"/>
</dbReference>
<gene>
    <name evidence="4" type="ORF">SAMN05660337_2297</name>
</gene>
<dbReference type="Pfam" id="PF07992">
    <property type="entry name" value="Pyr_redox_2"/>
    <property type="match status" value="1"/>
</dbReference>
<dbReference type="STRING" id="246191.SAMN05660337_2297"/>
<dbReference type="RefSeq" id="WP_092161192.1">
    <property type="nucleotide sequence ID" value="NZ_FNGA01000003.1"/>
</dbReference>
<dbReference type="PRINTS" id="PR00368">
    <property type="entry name" value="FADPNR"/>
</dbReference>
<name>A0A1G9HTW7_9BACT</name>
<organism evidence="4 5">
    <name type="scientific">Maridesulfovibrio ferrireducens</name>
    <dbReference type="NCBI Taxonomy" id="246191"/>
    <lineage>
        <taxon>Bacteria</taxon>
        <taxon>Pseudomonadati</taxon>
        <taxon>Thermodesulfobacteriota</taxon>
        <taxon>Desulfovibrionia</taxon>
        <taxon>Desulfovibrionales</taxon>
        <taxon>Desulfovibrionaceae</taxon>
        <taxon>Maridesulfovibrio</taxon>
    </lineage>
</organism>
<proteinExistence type="predicted"/>
<dbReference type="InterPro" id="IPR023753">
    <property type="entry name" value="FAD/NAD-binding_dom"/>
</dbReference>
<keyword evidence="5" id="KW-1185">Reference proteome</keyword>
<evidence type="ECO:0000256" key="1">
    <source>
        <dbReference type="ARBA" id="ARBA00022630"/>
    </source>
</evidence>
<dbReference type="SUPFAM" id="SSF51905">
    <property type="entry name" value="FAD/NAD(P)-binding domain"/>
    <property type="match status" value="1"/>
</dbReference>
<evidence type="ECO:0000313" key="5">
    <source>
        <dbReference type="Proteomes" id="UP000199053"/>
    </source>
</evidence>
<dbReference type="PANTHER" id="PTHR48105">
    <property type="entry name" value="THIOREDOXIN REDUCTASE 1-RELATED-RELATED"/>
    <property type="match status" value="1"/>
</dbReference>
<dbReference type="OrthoDB" id="9806179at2"/>
<reference evidence="5" key="1">
    <citation type="submission" date="2016-10" db="EMBL/GenBank/DDBJ databases">
        <authorList>
            <person name="Varghese N."/>
            <person name="Submissions S."/>
        </authorList>
    </citation>
    <scope>NUCLEOTIDE SEQUENCE [LARGE SCALE GENOMIC DNA]</scope>
    <source>
        <strain evidence="5">DSM 16995</strain>
    </source>
</reference>
<accession>A0A1G9HTW7</accession>
<dbReference type="InterPro" id="IPR036188">
    <property type="entry name" value="FAD/NAD-bd_sf"/>
</dbReference>
<evidence type="ECO:0000256" key="2">
    <source>
        <dbReference type="ARBA" id="ARBA00023002"/>
    </source>
</evidence>
<keyword evidence="1" id="KW-0285">Flavoprotein</keyword>
<sequence>MSETIQDIVILGTGPAGLQAAIHSARKGLKVLVLGKNDKSSLWWAHIENFCCTLEISGEQILKTGQIQAESFGAVFFNEDVLSIVPPDLMSPDGNVFTINTETKVFKTKSIIICTGTTRNKLGVPGEKELFGKGVSYCVECDGNFFRGEEVAVVGGESAAAGGALHLTHLASKTHLVAKKFSIAPELMQRLKDAGIIIHEGVDVKEITGGIGVDGLVLDDGSKLDVTGVFIELGAKGVMSLAAELGTSLDESMKFIETDKQQRTNVPGIFAAGDICGPPLQMAKAVGEGCVAGLAAAKFVNRSK</sequence>
<dbReference type="InterPro" id="IPR050097">
    <property type="entry name" value="Ferredoxin-NADP_redctase_2"/>
</dbReference>
<evidence type="ECO:0000313" key="4">
    <source>
        <dbReference type="EMBL" id="SDL16013.1"/>
    </source>
</evidence>
<dbReference type="AlphaFoldDB" id="A0A1G9HTW7"/>
<dbReference type="Gene3D" id="3.50.50.60">
    <property type="entry name" value="FAD/NAD(P)-binding domain"/>
    <property type="match status" value="2"/>
</dbReference>
<dbReference type="PRINTS" id="PR00469">
    <property type="entry name" value="PNDRDTASEII"/>
</dbReference>
<dbReference type="Proteomes" id="UP000199053">
    <property type="component" value="Unassembled WGS sequence"/>
</dbReference>
<keyword evidence="2" id="KW-0560">Oxidoreductase</keyword>
<feature type="domain" description="FAD/NAD(P)-binding" evidence="3">
    <location>
        <begin position="7"/>
        <end position="289"/>
    </location>
</feature>
<protein>
    <submittedName>
        <fullName evidence="4">Thioredoxin reductase (NADPH)</fullName>
    </submittedName>
</protein>
<evidence type="ECO:0000259" key="3">
    <source>
        <dbReference type="Pfam" id="PF07992"/>
    </source>
</evidence>
<dbReference type="GO" id="GO:0016491">
    <property type="term" value="F:oxidoreductase activity"/>
    <property type="evidence" value="ECO:0007669"/>
    <property type="project" value="UniProtKB-KW"/>
</dbReference>